<evidence type="ECO:0000313" key="7">
    <source>
        <dbReference type="EMBL" id="KAK7290099.1"/>
    </source>
</evidence>
<dbReference type="AlphaFoldDB" id="A0AAN9J1L3"/>
<feature type="transmembrane region" description="Helical" evidence="5">
    <location>
        <begin position="326"/>
        <end position="352"/>
    </location>
</feature>
<evidence type="ECO:0000256" key="5">
    <source>
        <dbReference type="SAM" id="Phobius"/>
    </source>
</evidence>
<keyword evidence="8" id="KW-1185">Reference proteome</keyword>
<keyword evidence="5" id="KW-0812">Transmembrane</keyword>
<evidence type="ECO:0000256" key="3">
    <source>
        <dbReference type="ARBA" id="ARBA00023211"/>
    </source>
</evidence>
<organism evidence="7 8">
    <name type="scientific">Crotalaria pallida</name>
    <name type="common">Smooth rattlebox</name>
    <name type="synonym">Crotalaria striata</name>
    <dbReference type="NCBI Taxonomy" id="3830"/>
    <lineage>
        <taxon>Eukaryota</taxon>
        <taxon>Viridiplantae</taxon>
        <taxon>Streptophyta</taxon>
        <taxon>Embryophyta</taxon>
        <taxon>Tracheophyta</taxon>
        <taxon>Spermatophyta</taxon>
        <taxon>Magnoliopsida</taxon>
        <taxon>eudicotyledons</taxon>
        <taxon>Gunneridae</taxon>
        <taxon>Pentapetalae</taxon>
        <taxon>rosids</taxon>
        <taxon>fabids</taxon>
        <taxon>Fabales</taxon>
        <taxon>Fabaceae</taxon>
        <taxon>Papilionoideae</taxon>
        <taxon>50 kb inversion clade</taxon>
        <taxon>genistoids sensu lato</taxon>
        <taxon>core genistoids</taxon>
        <taxon>Crotalarieae</taxon>
        <taxon>Crotalaria</taxon>
    </lineage>
</organism>
<dbReference type="Pfam" id="PF00139">
    <property type="entry name" value="Lectin_legB"/>
    <property type="match status" value="1"/>
</dbReference>
<dbReference type="Proteomes" id="UP001372338">
    <property type="component" value="Unassembled WGS sequence"/>
</dbReference>
<evidence type="ECO:0000256" key="4">
    <source>
        <dbReference type="SAM" id="MobiDB-lite"/>
    </source>
</evidence>
<evidence type="ECO:0000259" key="6">
    <source>
        <dbReference type="Pfam" id="PF00139"/>
    </source>
</evidence>
<feature type="region of interest" description="Disordered" evidence="4">
    <location>
        <begin position="1"/>
        <end position="28"/>
    </location>
</feature>
<proteinExistence type="inferred from homology"/>
<comment type="caution">
    <text evidence="7">The sequence shown here is derived from an EMBL/GenBank/DDBJ whole genome shotgun (WGS) entry which is preliminary data.</text>
</comment>
<dbReference type="SUPFAM" id="SSF49899">
    <property type="entry name" value="Concanavalin A-like lectins/glucanases"/>
    <property type="match status" value="1"/>
</dbReference>
<sequence>MNGRQCNTTHPHPHWKQKFKKQTNKVQGTRIQPRDTFFVVVPSKRNGMVAFSFSFLILFSTLILLLHAQPSSSSTQSLTGNPSFDPDIDLFGDANVVGEQKSGPHVKLTRASPSSSGLLIRRSPVTFAGPTSLSTSFSFSISPDAGNGVVLVLVPGERDFSSKFPGNYSFGVFVDENYVAVEFDTSKDDDVNDVNANHVGIDVGSLVSVAVANVSSLNLVLNSGEKLNAWVDYEAGSKTLQVRLSKEGESRPKSAIVSHGIDLFKIWGDQNVFLGISSSNNVGSKQVVSVYSWKVSLRNVSKALHSGLVDTDKKANQKGSLCTLRVLAGLIFGTGCIALVMYVMLFMWVIFFQRHEEESLAKIPDHHPASDVRYERIDVAVDKNNAEEDDEN</sequence>
<dbReference type="InterPro" id="IPR013320">
    <property type="entry name" value="ConA-like_dom_sf"/>
</dbReference>
<accession>A0AAN9J1L3</accession>
<dbReference type="PANTHER" id="PTHR32401">
    <property type="entry name" value="CONCANAVALIN A-LIKE LECTIN FAMILY PROTEIN"/>
    <property type="match status" value="1"/>
</dbReference>
<keyword evidence="5" id="KW-0472">Membrane</keyword>
<keyword evidence="3" id="KW-0464">Manganese</keyword>
<protein>
    <recommendedName>
        <fullName evidence="6">Legume lectin domain-containing protein</fullName>
    </recommendedName>
</protein>
<dbReference type="Gene3D" id="2.60.120.200">
    <property type="match status" value="1"/>
</dbReference>
<dbReference type="PANTHER" id="PTHR32401:SF15">
    <property type="entry name" value="L-TYPE LECTIN-DOMAIN CONTAINING RECEPTOR KINASE VIII.2-LIKE"/>
    <property type="match status" value="1"/>
</dbReference>
<dbReference type="InterPro" id="IPR001220">
    <property type="entry name" value="Legume_lectin_dom"/>
</dbReference>
<dbReference type="EMBL" id="JAYWIO010000001">
    <property type="protein sequence ID" value="KAK7290099.1"/>
    <property type="molecule type" value="Genomic_DNA"/>
</dbReference>
<evidence type="ECO:0000256" key="2">
    <source>
        <dbReference type="ARBA" id="ARBA00022734"/>
    </source>
</evidence>
<keyword evidence="2" id="KW-0430">Lectin</keyword>
<keyword evidence="5" id="KW-1133">Transmembrane helix</keyword>
<feature type="domain" description="Legume lectin" evidence="6">
    <location>
        <begin position="87"/>
        <end position="305"/>
    </location>
</feature>
<feature type="transmembrane region" description="Helical" evidence="5">
    <location>
        <begin position="48"/>
        <end position="68"/>
    </location>
</feature>
<gene>
    <name evidence="7" type="ORF">RIF29_04279</name>
</gene>
<evidence type="ECO:0000256" key="1">
    <source>
        <dbReference type="ARBA" id="ARBA00007606"/>
    </source>
</evidence>
<feature type="compositionally biased region" description="Basic residues" evidence="4">
    <location>
        <begin position="11"/>
        <end position="23"/>
    </location>
</feature>
<dbReference type="InterPro" id="IPR050258">
    <property type="entry name" value="Leguminous_Lectin"/>
</dbReference>
<comment type="similarity">
    <text evidence="1">Belongs to the leguminous lectin family.</text>
</comment>
<evidence type="ECO:0000313" key="8">
    <source>
        <dbReference type="Proteomes" id="UP001372338"/>
    </source>
</evidence>
<reference evidence="7 8" key="1">
    <citation type="submission" date="2024-01" db="EMBL/GenBank/DDBJ databases">
        <title>The genomes of 5 underutilized Papilionoideae crops provide insights into root nodulation and disease resistanc.</title>
        <authorList>
            <person name="Yuan L."/>
        </authorList>
    </citation>
    <scope>NUCLEOTIDE SEQUENCE [LARGE SCALE GENOMIC DNA]</scope>
    <source>
        <strain evidence="7">ZHUSHIDOU_FW_LH</strain>
        <tissue evidence="7">Leaf</tissue>
    </source>
</reference>
<feature type="compositionally biased region" description="Polar residues" evidence="4">
    <location>
        <begin position="1"/>
        <end position="10"/>
    </location>
</feature>
<name>A0AAN9J1L3_CROPI</name>
<dbReference type="GO" id="GO:0030246">
    <property type="term" value="F:carbohydrate binding"/>
    <property type="evidence" value="ECO:0007669"/>
    <property type="project" value="UniProtKB-KW"/>
</dbReference>